<evidence type="ECO:0000259" key="3">
    <source>
        <dbReference type="Pfam" id="PF03033"/>
    </source>
</evidence>
<evidence type="ECO:0000256" key="2">
    <source>
        <dbReference type="ARBA" id="ARBA00022679"/>
    </source>
</evidence>
<proteinExistence type="predicted"/>
<evidence type="ECO:0008006" key="7">
    <source>
        <dbReference type="Google" id="ProtNLM"/>
    </source>
</evidence>
<comment type="caution">
    <text evidence="5">The sequence shown here is derived from an EMBL/GenBank/DDBJ whole genome shotgun (WGS) entry which is preliminary data.</text>
</comment>
<evidence type="ECO:0000313" key="5">
    <source>
        <dbReference type="EMBL" id="KKP65680.1"/>
    </source>
</evidence>
<feature type="domain" description="Glycosyl transferase family 28 C-terminal" evidence="4">
    <location>
        <begin position="214"/>
        <end position="364"/>
    </location>
</feature>
<evidence type="ECO:0000313" key="6">
    <source>
        <dbReference type="Proteomes" id="UP000033866"/>
    </source>
</evidence>
<reference evidence="5 6" key="1">
    <citation type="journal article" date="2015" name="Nature">
        <title>rRNA introns, odd ribosomes, and small enigmatic genomes across a large radiation of phyla.</title>
        <authorList>
            <person name="Brown C.T."/>
            <person name="Hug L.A."/>
            <person name="Thomas B.C."/>
            <person name="Sharon I."/>
            <person name="Castelle C.J."/>
            <person name="Singh A."/>
            <person name="Wilkins M.J."/>
            <person name="Williams K.H."/>
            <person name="Banfield J.F."/>
        </authorList>
    </citation>
    <scope>NUCLEOTIDE SEQUENCE [LARGE SCALE GENOMIC DNA]</scope>
</reference>
<keyword evidence="2" id="KW-0808">Transferase</keyword>
<organism evidence="5 6">
    <name type="scientific">candidate division WS6 bacterium GW2011_GWE1_34_7</name>
    <dbReference type="NCBI Taxonomy" id="1619093"/>
    <lineage>
        <taxon>Bacteria</taxon>
        <taxon>Candidatus Dojkabacteria</taxon>
    </lineage>
</organism>
<evidence type="ECO:0000259" key="4">
    <source>
        <dbReference type="Pfam" id="PF04101"/>
    </source>
</evidence>
<evidence type="ECO:0000256" key="1">
    <source>
        <dbReference type="ARBA" id="ARBA00022676"/>
    </source>
</evidence>
<dbReference type="GO" id="GO:0016758">
    <property type="term" value="F:hexosyltransferase activity"/>
    <property type="evidence" value="ECO:0007669"/>
    <property type="project" value="InterPro"/>
</dbReference>
<dbReference type="Pfam" id="PF03033">
    <property type="entry name" value="Glyco_transf_28"/>
    <property type="match status" value="1"/>
</dbReference>
<dbReference type="GO" id="GO:1901137">
    <property type="term" value="P:carbohydrate derivative biosynthetic process"/>
    <property type="evidence" value="ECO:0007669"/>
    <property type="project" value="UniProtKB-ARBA"/>
</dbReference>
<feature type="non-terminal residue" evidence="5">
    <location>
        <position position="370"/>
    </location>
</feature>
<dbReference type="InterPro" id="IPR007235">
    <property type="entry name" value="Glyco_trans_28_C"/>
</dbReference>
<dbReference type="AlphaFoldDB" id="A0A0G0DRJ8"/>
<protein>
    <recommendedName>
        <fullName evidence="7">Undecaprenyldiphospho-muramoylpentapeptide beta-N-acetylglucosaminyltransferase</fullName>
    </recommendedName>
</protein>
<accession>A0A0G0DRJ8</accession>
<keyword evidence="1" id="KW-0328">Glycosyltransferase</keyword>
<dbReference type="Gene3D" id="3.40.50.2000">
    <property type="entry name" value="Glycogen Phosphorylase B"/>
    <property type="match status" value="2"/>
</dbReference>
<dbReference type="Pfam" id="PF04101">
    <property type="entry name" value="Glyco_tran_28_C"/>
    <property type="match status" value="1"/>
</dbReference>
<dbReference type="GO" id="GO:0005975">
    <property type="term" value="P:carbohydrate metabolic process"/>
    <property type="evidence" value="ECO:0007669"/>
    <property type="project" value="InterPro"/>
</dbReference>
<sequence>MLADIHKMLKSKTKIMITGGGSGGHISVAKGFISALVEDFNIPSENISYVGGDLGMEGEKHGNSLEQRAFKDIDVKKYFIRAGKFQRKFSFKTITLLLRSFLGFFDSISIVRKENPDIIISTGGFVSVPICIVGSLFKKPIYLHEQTASVGLSNRIVGIFSKQVYTTFAYSTKYFKKEKVKHVGNIVRKEIFYKQKTDREIVELIENNKDFPFIYISGGSLGSHVINTKVLESIEDLLISYKVLLQTGENEIYKDFEKALSKKNSLSNDLKERFVVKKYIDSESIGYVLNSMDLFVGRSGANTVYEIGVLKKYALFIPIPWVTHNEQYLNASVLEDIGTAYILEEKYLNDCVLRKEIQRLEERKKLGKVN</sequence>
<name>A0A0G0DRJ8_9BACT</name>
<dbReference type="PANTHER" id="PTHR21015">
    <property type="entry name" value="UDP-N-ACETYLGLUCOSAMINE--N-ACETYLMURAMYL-(PENTAPEPTIDE) PYROPHOSPHORYL-UNDECAPRENOL N-ACETYLGLUCOSAMINE TRANSFERASE 1"/>
    <property type="match status" value="1"/>
</dbReference>
<dbReference type="CDD" id="cd03785">
    <property type="entry name" value="GT28_MurG"/>
    <property type="match status" value="1"/>
</dbReference>
<dbReference type="EMBL" id="LBPV01000014">
    <property type="protein sequence ID" value="KKP65680.1"/>
    <property type="molecule type" value="Genomic_DNA"/>
</dbReference>
<dbReference type="PANTHER" id="PTHR21015:SF27">
    <property type="entry name" value="UDP-N-ACETYLGLUCOSAMINE--N-ACETYLMURAMYL-(PENTAPEPTIDE) PYROPHOSPHORYL-UNDECAPRENOL N-ACETYLGLUCOSAMINE TRANSFERASE"/>
    <property type="match status" value="1"/>
</dbReference>
<dbReference type="InterPro" id="IPR004276">
    <property type="entry name" value="GlycoTrans_28_N"/>
</dbReference>
<feature type="domain" description="Glycosyltransferase family 28 N-terminal" evidence="3">
    <location>
        <begin position="15"/>
        <end position="166"/>
    </location>
</feature>
<dbReference type="SUPFAM" id="SSF53756">
    <property type="entry name" value="UDP-Glycosyltransferase/glycogen phosphorylase"/>
    <property type="match status" value="1"/>
</dbReference>
<dbReference type="Proteomes" id="UP000033866">
    <property type="component" value="Unassembled WGS sequence"/>
</dbReference>
<gene>
    <name evidence="5" type="ORF">UR61_C0014G0001</name>
</gene>